<dbReference type="EMBL" id="CYTW01000004">
    <property type="protein sequence ID" value="CUK07999.1"/>
    <property type="molecule type" value="Genomic_DNA"/>
</dbReference>
<sequence length="313" mass="32613">MLDILAITFPIYAAILIGYAIVARGWFSAADMRTLGKYVLNIALPALLFKAVASRDLAEIFHLGYLTVFLLGGLAAIAVAFCWFTFAASDPARRAVATLGSSCPNSGFIGYPVMLLVFPDLAGIVLALNFLVENVVLIPICLILMDMSKDGDHGSILKRIANILWGVAKRPMVIGLALGIVVSVSGVSLPSPAMRLFEMLAASAAALSLIVIGGSLFGLPAKGNRALATQIAVGKLVVHPALVALVVVALPVLGMTLSPDLAVAAILSAAMPMFGIYAVLAQERGLEGLASLAMLIATSAAFVTLSLLLLWLT</sequence>
<feature type="transmembrane region" description="Helical" evidence="7">
    <location>
        <begin position="292"/>
        <end position="312"/>
    </location>
</feature>
<dbReference type="PANTHER" id="PTHR36838">
    <property type="entry name" value="AUXIN EFFLUX CARRIER FAMILY PROTEIN"/>
    <property type="match status" value="1"/>
</dbReference>
<organism evidence="8 9">
    <name type="scientific">Shimia thalassica</name>
    <dbReference type="NCBI Taxonomy" id="1715693"/>
    <lineage>
        <taxon>Bacteria</taxon>
        <taxon>Pseudomonadati</taxon>
        <taxon>Pseudomonadota</taxon>
        <taxon>Alphaproteobacteria</taxon>
        <taxon>Rhodobacterales</taxon>
        <taxon>Roseobacteraceae</taxon>
    </lineage>
</organism>
<feature type="transmembrane region" description="Helical" evidence="7">
    <location>
        <begin position="96"/>
        <end position="118"/>
    </location>
</feature>
<evidence type="ECO:0000256" key="3">
    <source>
        <dbReference type="ARBA" id="ARBA00022475"/>
    </source>
</evidence>
<keyword evidence="3" id="KW-1003">Cell membrane</keyword>
<keyword evidence="6 7" id="KW-0472">Membrane</keyword>
<dbReference type="PANTHER" id="PTHR36838:SF3">
    <property type="entry name" value="TRANSPORTER AUXIN EFFLUX CARRIER EC FAMILY"/>
    <property type="match status" value="1"/>
</dbReference>
<keyword evidence="5 7" id="KW-1133">Transmembrane helix</keyword>
<dbReference type="Pfam" id="PF03547">
    <property type="entry name" value="Mem_trans"/>
    <property type="match status" value="1"/>
</dbReference>
<dbReference type="AlphaFoldDB" id="A0A0P1IUF3"/>
<feature type="transmembrane region" description="Helical" evidence="7">
    <location>
        <begin position="124"/>
        <end position="146"/>
    </location>
</feature>
<feature type="transmembrane region" description="Helical" evidence="7">
    <location>
        <begin position="38"/>
        <end position="54"/>
    </location>
</feature>
<evidence type="ECO:0000256" key="7">
    <source>
        <dbReference type="SAM" id="Phobius"/>
    </source>
</evidence>
<evidence type="ECO:0000256" key="4">
    <source>
        <dbReference type="ARBA" id="ARBA00022692"/>
    </source>
</evidence>
<feature type="transmembrane region" description="Helical" evidence="7">
    <location>
        <begin position="167"/>
        <end position="187"/>
    </location>
</feature>
<dbReference type="InterPro" id="IPR004776">
    <property type="entry name" value="Mem_transp_PIN-like"/>
</dbReference>
<comment type="subcellular location">
    <subcellularLocation>
        <location evidence="1">Membrane</location>
        <topology evidence="1">Multi-pass membrane protein</topology>
    </subcellularLocation>
</comment>
<feature type="transmembrane region" description="Helical" evidence="7">
    <location>
        <begin position="199"/>
        <end position="219"/>
    </location>
</feature>
<dbReference type="GO" id="GO:0016020">
    <property type="term" value="C:membrane"/>
    <property type="evidence" value="ECO:0007669"/>
    <property type="project" value="UniProtKB-SubCell"/>
</dbReference>
<gene>
    <name evidence="8" type="ORF">PH7735_03185</name>
</gene>
<keyword evidence="9" id="KW-1185">Reference proteome</keyword>
<dbReference type="GeneID" id="83882173"/>
<keyword evidence="2" id="KW-0813">Transport</keyword>
<name>A0A0P1IUF3_9RHOB</name>
<evidence type="ECO:0000256" key="2">
    <source>
        <dbReference type="ARBA" id="ARBA00022448"/>
    </source>
</evidence>
<reference evidence="9" key="1">
    <citation type="submission" date="2015-09" db="EMBL/GenBank/DDBJ databases">
        <authorList>
            <person name="Rodrigo-Torres Lidia"/>
            <person name="Arahal R.David."/>
        </authorList>
    </citation>
    <scope>NUCLEOTIDE SEQUENCE [LARGE SCALE GENOMIC DNA]</scope>
    <source>
        <strain evidence="9">CECT 7735</strain>
    </source>
</reference>
<proteinExistence type="predicted"/>
<evidence type="ECO:0000313" key="9">
    <source>
        <dbReference type="Proteomes" id="UP000051870"/>
    </source>
</evidence>
<keyword evidence="4 7" id="KW-0812">Transmembrane</keyword>
<dbReference type="STRING" id="1715693.PH7735_03185"/>
<evidence type="ECO:0000313" key="8">
    <source>
        <dbReference type="EMBL" id="CUK07999.1"/>
    </source>
</evidence>
<protein>
    <submittedName>
        <fullName evidence="8">Putative transporter YfdV</fullName>
    </submittedName>
</protein>
<accession>A0A0P1IUF3</accession>
<evidence type="ECO:0000256" key="1">
    <source>
        <dbReference type="ARBA" id="ARBA00004141"/>
    </source>
</evidence>
<dbReference type="RefSeq" id="WP_058312361.1">
    <property type="nucleotide sequence ID" value="NZ_CYTW01000004.1"/>
</dbReference>
<evidence type="ECO:0000256" key="6">
    <source>
        <dbReference type="ARBA" id="ARBA00023136"/>
    </source>
</evidence>
<feature type="transmembrane region" description="Helical" evidence="7">
    <location>
        <begin position="231"/>
        <end position="255"/>
    </location>
</feature>
<evidence type="ECO:0000256" key="5">
    <source>
        <dbReference type="ARBA" id="ARBA00022989"/>
    </source>
</evidence>
<feature type="transmembrane region" description="Helical" evidence="7">
    <location>
        <begin position="261"/>
        <end position="280"/>
    </location>
</feature>
<feature type="transmembrane region" description="Helical" evidence="7">
    <location>
        <begin position="60"/>
        <end position="84"/>
    </location>
</feature>
<dbReference type="Proteomes" id="UP000051870">
    <property type="component" value="Unassembled WGS sequence"/>
</dbReference>
<feature type="transmembrane region" description="Helical" evidence="7">
    <location>
        <begin position="6"/>
        <end position="26"/>
    </location>
</feature>
<dbReference type="GO" id="GO:0055085">
    <property type="term" value="P:transmembrane transport"/>
    <property type="evidence" value="ECO:0007669"/>
    <property type="project" value="InterPro"/>
</dbReference>